<dbReference type="AlphaFoldDB" id="A0A0N4ZAP1"/>
<organism evidence="1 2">
    <name type="scientific">Parastrongyloides trichosuri</name>
    <name type="common">Possum-specific nematode worm</name>
    <dbReference type="NCBI Taxonomy" id="131310"/>
    <lineage>
        <taxon>Eukaryota</taxon>
        <taxon>Metazoa</taxon>
        <taxon>Ecdysozoa</taxon>
        <taxon>Nematoda</taxon>
        <taxon>Chromadorea</taxon>
        <taxon>Rhabditida</taxon>
        <taxon>Tylenchina</taxon>
        <taxon>Panagrolaimomorpha</taxon>
        <taxon>Strongyloidoidea</taxon>
        <taxon>Strongyloididae</taxon>
        <taxon>Parastrongyloides</taxon>
    </lineage>
</organism>
<protein>
    <submittedName>
        <fullName evidence="2">ABC transporter ATP-binding protein</fullName>
    </submittedName>
</protein>
<evidence type="ECO:0000313" key="2">
    <source>
        <dbReference type="WBParaSite" id="PTRK_0000454500.1"/>
    </source>
</evidence>
<reference evidence="2" key="1">
    <citation type="submission" date="2017-02" db="UniProtKB">
        <authorList>
            <consortium name="WormBaseParasite"/>
        </authorList>
    </citation>
    <scope>IDENTIFICATION</scope>
</reference>
<dbReference type="WBParaSite" id="PTRK_0000454500.1">
    <property type="protein sequence ID" value="PTRK_0000454500.1"/>
    <property type="gene ID" value="PTRK_0000454500"/>
</dbReference>
<name>A0A0N4ZAP1_PARTI</name>
<accession>A0A0N4ZAP1</accession>
<dbReference type="Proteomes" id="UP000038045">
    <property type="component" value="Unplaced"/>
</dbReference>
<proteinExistence type="predicted"/>
<sequence length="163" mass="18259">MRLPVRRLERETRLAQMGEAVARVSRRQKDVAVRRAGNGGHLDRRPGAGRRHEDIGVDRESQFDVGAGLVLAGDRLHIDRQLRRTHQVHLSFRPAVAEIAHLHHLFAIGRDDGLHREDADVVFFRDQAADAVFVDPHPINFYLHRGRRRGGVAHGQSVAGSAS</sequence>
<keyword evidence="1" id="KW-1185">Reference proteome</keyword>
<evidence type="ECO:0000313" key="1">
    <source>
        <dbReference type="Proteomes" id="UP000038045"/>
    </source>
</evidence>